<dbReference type="CDD" id="cd01890">
    <property type="entry name" value="LepA"/>
    <property type="match status" value="1"/>
</dbReference>
<sequence>MQSNDIRNFCIIAHIDHGKSTLADRLLEVTGTVSAGELVEQHLDSMDLERERGITIKAQAVRMAYTSTAGITYQLNLIDTPGHVDFSYEVSRSLAACEGAILLVDATQGIQAQTLANVYLAMEKDLVLIPVINKIDAPSAEIDRVAEELEQTFGFSKNEVFLVSARTGEGVHQLVERLPQLIPAPKVKGNSPLRALIFDSTYNQYKGVIAYVRLVDGHINPGQTIKFLSNGVLTDVMEVGSFNPKPLRMEALQAGEVGYIATGLKSVLDCRVGDTITSLGSSEIVQPLIGYKPLKPLVFAGLYPTETNDYQDLREALERFQLNDAALAFSPEVSPALGAGFRCGFLGLLHMEIVQERLEREYGIDMIITAPSVSYMIRLNEGKEIFVGNPGDIPPPDKYREILEPWLSVNIVTPARFLGPLMELIKQRRGEFSRTEYLNHGSSGFAGGIGGGPALDPRVLMTFNLPLSELITGMYSRLKSVSQGYATLDYEFTGYRVGLLTKLDLLVNGQIVDALSLIVHKD</sequence>
<dbReference type="GO" id="GO:0043022">
    <property type="term" value="F:ribosome binding"/>
    <property type="evidence" value="ECO:0007669"/>
    <property type="project" value="TreeGrafter"/>
</dbReference>
<dbReference type="NCBIfam" id="TIGR00231">
    <property type="entry name" value="small_GTP"/>
    <property type="match status" value="1"/>
</dbReference>
<dbReference type="NCBIfam" id="TIGR01393">
    <property type="entry name" value="lepA"/>
    <property type="match status" value="1"/>
</dbReference>
<dbReference type="GO" id="GO:0003924">
    <property type="term" value="F:GTPase activity"/>
    <property type="evidence" value="ECO:0007669"/>
    <property type="project" value="InterPro"/>
</dbReference>
<dbReference type="InterPro" id="IPR000795">
    <property type="entry name" value="T_Tr_GTP-bd_dom"/>
</dbReference>
<organism evidence="6">
    <name type="scientific">marine metagenome</name>
    <dbReference type="NCBI Taxonomy" id="408172"/>
    <lineage>
        <taxon>unclassified sequences</taxon>
        <taxon>metagenomes</taxon>
        <taxon>ecological metagenomes</taxon>
    </lineage>
</organism>
<dbReference type="EMBL" id="UINC01037430">
    <property type="protein sequence ID" value="SVB32908.1"/>
    <property type="molecule type" value="Genomic_DNA"/>
</dbReference>
<dbReference type="Pfam" id="PF00679">
    <property type="entry name" value="EFG_C"/>
    <property type="match status" value="1"/>
</dbReference>
<evidence type="ECO:0000256" key="3">
    <source>
        <dbReference type="ARBA" id="ARBA00022801"/>
    </source>
</evidence>
<evidence type="ECO:0000256" key="1">
    <source>
        <dbReference type="ARBA" id="ARBA00005454"/>
    </source>
</evidence>
<evidence type="ECO:0000313" key="6">
    <source>
        <dbReference type="EMBL" id="SVB32908.1"/>
    </source>
</evidence>
<dbReference type="SUPFAM" id="SSF52540">
    <property type="entry name" value="P-loop containing nucleoside triphosphate hydrolases"/>
    <property type="match status" value="1"/>
</dbReference>
<dbReference type="AlphaFoldDB" id="A0A382D377"/>
<dbReference type="GO" id="GO:0005525">
    <property type="term" value="F:GTP binding"/>
    <property type="evidence" value="ECO:0007669"/>
    <property type="project" value="UniProtKB-KW"/>
</dbReference>
<dbReference type="FunFam" id="3.40.50.300:FF:000078">
    <property type="entry name" value="Elongation factor 4"/>
    <property type="match status" value="1"/>
</dbReference>
<dbReference type="Gene3D" id="3.30.70.240">
    <property type="match status" value="1"/>
</dbReference>
<dbReference type="FunFam" id="2.40.30.10:FF:000015">
    <property type="entry name" value="Translation factor GUF1, mitochondrial"/>
    <property type="match status" value="1"/>
</dbReference>
<dbReference type="InterPro" id="IPR027417">
    <property type="entry name" value="P-loop_NTPase"/>
</dbReference>
<dbReference type="HAMAP" id="MF_00071">
    <property type="entry name" value="LepA"/>
    <property type="match status" value="1"/>
</dbReference>
<dbReference type="SUPFAM" id="SSF54980">
    <property type="entry name" value="EF-G C-terminal domain-like"/>
    <property type="match status" value="2"/>
</dbReference>
<accession>A0A382D377</accession>
<dbReference type="InterPro" id="IPR009000">
    <property type="entry name" value="Transl_B-barrel_sf"/>
</dbReference>
<keyword evidence="2" id="KW-0547">Nucleotide-binding</keyword>
<dbReference type="PRINTS" id="PR00315">
    <property type="entry name" value="ELONGATNFCT"/>
</dbReference>
<dbReference type="InterPro" id="IPR004161">
    <property type="entry name" value="EFTu-like_2"/>
</dbReference>
<dbReference type="InterPro" id="IPR035647">
    <property type="entry name" value="EFG_III/V"/>
</dbReference>
<dbReference type="CDD" id="cd03709">
    <property type="entry name" value="lepA_C"/>
    <property type="match status" value="1"/>
</dbReference>
<dbReference type="Gene3D" id="3.30.70.870">
    <property type="entry name" value="Elongation Factor G (Translational Gtpase), domain 3"/>
    <property type="match status" value="1"/>
</dbReference>
<dbReference type="Gene3D" id="3.40.50.300">
    <property type="entry name" value="P-loop containing nucleotide triphosphate hydrolases"/>
    <property type="match status" value="1"/>
</dbReference>
<keyword evidence="4" id="KW-0342">GTP-binding</keyword>
<dbReference type="CDD" id="cd03699">
    <property type="entry name" value="EF4_II"/>
    <property type="match status" value="1"/>
</dbReference>
<dbReference type="InterPro" id="IPR031157">
    <property type="entry name" value="G_TR_CS"/>
</dbReference>
<comment type="similarity">
    <text evidence="1">Belongs to the TRAFAC class translation factor GTPase superfamily. Classic translation factor GTPase family. LepA subfamily.</text>
</comment>
<dbReference type="Pfam" id="PF00009">
    <property type="entry name" value="GTP_EFTU"/>
    <property type="match status" value="1"/>
</dbReference>
<dbReference type="PANTHER" id="PTHR43512:SF4">
    <property type="entry name" value="TRANSLATION FACTOR GUF1 HOMOLOG, CHLOROPLASTIC"/>
    <property type="match status" value="1"/>
</dbReference>
<name>A0A382D377_9ZZZZ</name>
<dbReference type="InterPro" id="IPR035654">
    <property type="entry name" value="LepA_IV"/>
</dbReference>
<dbReference type="FunFam" id="3.30.70.870:FF:000004">
    <property type="entry name" value="Translation factor GUF1, mitochondrial"/>
    <property type="match status" value="1"/>
</dbReference>
<dbReference type="InterPro" id="IPR000640">
    <property type="entry name" value="EFG_V-like"/>
</dbReference>
<dbReference type="Pfam" id="PF03144">
    <property type="entry name" value="GTP_EFTU_D2"/>
    <property type="match status" value="1"/>
</dbReference>
<dbReference type="SUPFAM" id="SSF50447">
    <property type="entry name" value="Translation proteins"/>
    <property type="match status" value="1"/>
</dbReference>
<evidence type="ECO:0000256" key="4">
    <source>
        <dbReference type="ARBA" id="ARBA00023134"/>
    </source>
</evidence>
<gene>
    <name evidence="6" type="ORF">METZ01_LOCUS185762</name>
</gene>
<protein>
    <recommendedName>
        <fullName evidence="5">Tr-type G domain-containing protein</fullName>
    </recommendedName>
</protein>
<evidence type="ECO:0000259" key="5">
    <source>
        <dbReference type="PROSITE" id="PS51722"/>
    </source>
</evidence>
<reference evidence="6" key="1">
    <citation type="submission" date="2018-05" db="EMBL/GenBank/DDBJ databases">
        <authorList>
            <person name="Lanie J.A."/>
            <person name="Ng W.-L."/>
            <person name="Kazmierczak K.M."/>
            <person name="Andrzejewski T.M."/>
            <person name="Davidsen T.M."/>
            <person name="Wayne K.J."/>
            <person name="Tettelin H."/>
            <person name="Glass J.I."/>
            <person name="Rusch D."/>
            <person name="Podicherti R."/>
            <person name="Tsui H.-C.T."/>
            <person name="Winkler M.E."/>
        </authorList>
    </citation>
    <scope>NUCLEOTIDE SEQUENCE</scope>
</reference>
<evidence type="ECO:0000256" key="2">
    <source>
        <dbReference type="ARBA" id="ARBA00022741"/>
    </source>
</evidence>
<proteinExistence type="inferred from homology"/>
<dbReference type="GO" id="GO:0045727">
    <property type="term" value="P:positive regulation of translation"/>
    <property type="evidence" value="ECO:0007669"/>
    <property type="project" value="TreeGrafter"/>
</dbReference>
<feature type="domain" description="Tr-type G" evidence="5">
    <location>
        <begin position="4"/>
        <end position="186"/>
    </location>
</feature>
<dbReference type="Gene3D" id="2.40.30.10">
    <property type="entry name" value="Translation factors"/>
    <property type="match status" value="1"/>
</dbReference>
<feature type="non-terminal residue" evidence="6">
    <location>
        <position position="522"/>
    </location>
</feature>
<dbReference type="InterPro" id="IPR006297">
    <property type="entry name" value="EF-4"/>
</dbReference>
<dbReference type="InterPro" id="IPR005225">
    <property type="entry name" value="Small_GTP-bd"/>
</dbReference>
<dbReference type="CDD" id="cd16260">
    <property type="entry name" value="EF4_III"/>
    <property type="match status" value="1"/>
</dbReference>
<dbReference type="PANTHER" id="PTHR43512">
    <property type="entry name" value="TRANSLATION FACTOR GUF1-RELATED"/>
    <property type="match status" value="1"/>
</dbReference>
<dbReference type="PROSITE" id="PS51722">
    <property type="entry name" value="G_TR_2"/>
    <property type="match status" value="1"/>
</dbReference>
<dbReference type="PROSITE" id="PS00301">
    <property type="entry name" value="G_TR_1"/>
    <property type="match status" value="1"/>
</dbReference>
<keyword evidence="3" id="KW-0378">Hydrolase</keyword>